<comment type="caution">
    <text evidence="3">The sequence shown here is derived from an EMBL/GenBank/DDBJ whole genome shotgun (WGS) entry which is preliminary data.</text>
</comment>
<gene>
    <name evidence="3" type="ORF">GM676_27495</name>
</gene>
<name>A0A6L6PRP4_9BURK</name>
<evidence type="ECO:0000256" key="1">
    <source>
        <dbReference type="SAM" id="MobiDB-lite"/>
    </source>
</evidence>
<dbReference type="EMBL" id="WNKY01000053">
    <property type="protein sequence ID" value="MTV41307.1"/>
    <property type="molecule type" value="Genomic_DNA"/>
</dbReference>
<protein>
    <submittedName>
        <fullName evidence="3">Uncharacterized protein</fullName>
    </submittedName>
</protein>
<feature type="chain" id="PRO_5026662657" evidence="2">
    <location>
        <begin position="21"/>
        <end position="106"/>
    </location>
</feature>
<evidence type="ECO:0000313" key="3">
    <source>
        <dbReference type="EMBL" id="MTV41307.1"/>
    </source>
</evidence>
<keyword evidence="4" id="KW-1185">Reference proteome</keyword>
<keyword evidence="2" id="KW-0732">Signal</keyword>
<organism evidence="3 4">
    <name type="scientific">Duganella radicis</name>
    <dbReference type="NCBI Taxonomy" id="551988"/>
    <lineage>
        <taxon>Bacteria</taxon>
        <taxon>Pseudomonadati</taxon>
        <taxon>Pseudomonadota</taxon>
        <taxon>Betaproteobacteria</taxon>
        <taxon>Burkholderiales</taxon>
        <taxon>Oxalobacteraceae</taxon>
        <taxon>Telluria group</taxon>
        <taxon>Duganella</taxon>
    </lineage>
</organism>
<dbReference type="AlphaFoldDB" id="A0A6L6PRP4"/>
<feature type="signal peptide" evidence="2">
    <location>
        <begin position="1"/>
        <end position="20"/>
    </location>
</feature>
<accession>A0A6L6PRP4</accession>
<feature type="region of interest" description="Disordered" evidence="1">
    <location>
        <begin position="19"/>
        <end position="106"/>
    </location>
</feature>
<dbReference type="RefSeq" id="WP_155467459.1">
    <property type="nucleotide sequence ID" value="NZ_WNKY01000053.1"/>
</dbReference>
<sequence>MKTTLGLLMLTGFLGTTAVAQQTTPDPSVKTSAGKAAKAKKPARHDCTGMQGGVDASGGESVEVQAKTSKTTAANSANCGKHNGKAAMPEAAPTTAHPEIKDPVLR</sequence>
<feature type="compositionally biased region" description="Low complexity" evidence="1">
    <location>
        <begin position="66"/>
        <end position="78"/>
    </location>
</feature>
<evidence type="ECO:0000256" key="2">
    <source>
        <dbReference type="SAM" id="SignalP"/>
    </source>
</evidence>
<evidence type="ECO:0000313" key="4">
    <source>
        <dbReference type="Proteomes" id="UP000475582"/>
    </source>
</evidence>
<proteinExistence type="predicted"/>
<dbReference type="Proteomes" id="UP000475582">
    <property type="component" value="Unassembled WGS sequence"/>
</dbReference>
<reference evidence="3 4" key="1">
    <citation type="submission" date="2019-11" db="EMBL/GenBank/DDBJ databases">
        <title>Type strains purchased from KCTC, JCM and DSMZ.</title>
        <authorList>
            <person name="Lu H."/>
        </authorList>
    </citation>
    <scope>NUCLEOTIDE SEQUENCE [LARGE SCALE GENOMIC DNA]</scope>
    <source>
        <strain evidence="3 4">KCTC 22382</strain>
    </source>
</reference>